<dbReference type="InterPro" id="IPR012337">
    <property type="entry name" value="RNaseH-like_sf"/>
</dbReference>
<accession>A0A9Q2CXY1</accession>
<dbReference type="PROSITE" id="PS50879">
    <property type="entry name" value="RNASE_H_1"/>
    <property type="match status" value="1"/>
</dbReference>
<organism evidence="2 3">
    <name type="scientific">Nosocomiicoccus ampullae</name>
    <dbReference type="NCBI Taxonomy" id="489910"/>
    <lineage>
        <taxon>Bacteria</taxon>
        <taxon>Bacillati</taxon>
        <taxon>Bacillota</taxon>
        <taxon>Bacilli</taxon>
        <taxon>Bacillales</taxon>
        <taxon>Staphylococcaceae</taxon>
        <taxon>Nosocomiicoccus</taxon>
    </lineage>
</organism>
<dbReference type="Proteomes" id="UP000579136">
    <property type="component" value="Unassembled WGS sequence"/>
</dbReference>
<keyword evidence="2" id="KW-0378">Hydrolase</keyword>
<dbReference type="EC" id="3.1.26.4" evidence="2"/>
<dbReference type="RefSeq" id="WP_183672818.1">
    <property type="nucleotide sequence ID" value="NZ_CBCRYX010000003.1"/>
</dbReference>
<dbReference type="Pfam" id="PF13456">
    <property type="entry name" value="RVT_3"/>
    <property type="match status" value="1"/>
</dbReference>
<name>A0A9Q2CXY1_9STAP</name>
<comment type="caution">
    <text evidence="2">The sequence shown here is derived from an EMBL/GenBank/DDBJ whole genome shotgun (WGS) entry which is preliminary data.</text>
</comment>
<dbReference type="EMBL" id="JACHHF010000001">
    <property type="protein sequence ID" value="MBB5175396.1"/>
    <property type="molecule type" value="Genomic_DNA"/>
</dbReference>
<proteinExistence type="predicted"/>
<dbReference type="AlphaFoldDB" id="A0A9Q2CXY1"/>
<keyword evidence="3" id="KW-1185">Reference proteome</keyword>
<gene>
    <name evidence="2" type="ORF">HNQ45_000254</name>
</gene>
<evidence type="ECO:0000259" key="1">
    <source>
        <dbReference type="PROSITE" id="PS50879"/>
    </source>
</evidence>
<dbReference type="PANTHER" id="PTHR47074">
    <property type="entry name" value="BNAC02G40300D PROTEIN"/>
    <property type="match status" value="1"/>
</dbReference>
<dbReference type="CDD" id="cd09279">
    <property type="entry name" value="RNase_HI_like"/>
    <property type="match status" value="1"/>
</dbReference>
<reference evidence="2 3" key="1">
    <citation type="submission" date="2020-08" db="EMBL/GenBank/DDBJ databases">
        <title>Genomic Encyclopedia of Type Strains, Phase IV (KMG-IV): sequencing the most valuable type-strain genomes for metagenomic binning, comparative biology and taxonomic classification.</title>
        <authorList>
            <person name="Goeker M."/>
        </authorList>
    </citation>
    <scope>NUCLEOTIDE SEQUENCE [LARGE SCALE GENOMIC DNA]</scope>
    <source>
        <strain evidence="2 3">DSM 19163</strain>
    </source>
</reference>
<dbReference type="SUPFAM" id="SSF53098">
    <property type="entry name" value="Ribonuclease H-like"/>
    <property type="match status" value="1"/>
</dbReference>
<sequence length="131" mass="15373">MAKIYIDAATRQHPHVSVGAVVIKNDDKVYEFTTLFEGIDNNEAEWATLVYAIERCIEYNITEAIIYTDSKIVVDSIEKRFVKNKRFKKYLDEYMKHETSFNLLFTSFVMRKNNKHADTLAKNGLYKHLNK</sequence>
<protein>
    <submittedName>
        <fullName evidence="2">Ribonuclease HI</fullName>
        <ecNumber evidence="2">3.1.26.4</ecNumber>
    </submittedName>
</protein>
<feature type="domain" description="RNase H type-1" evidence="1">
    <location>
        <begin position="1"/>
        <end position="126"/>
    </location>
</feature>
<dbReference type="GO" id="GO:0003676">
    <property type="term" value="F:nucleic acid binding"/>
    <property type="evidence" value="ECO:0007669"/>
    <property type="project" value="InterPro"/>
</dbReference>
<dbReference type="InterPro" id="IPR052929">
    <property type="entry name" value="RNase_H-like_EbsB-rel"/>
</dbReference>
<dbReference type="InterPro" id="IPR036397">
    <property type="entry name" value="RNaseH_sf"/>
</dbReference>
<dbReference type="InterPro" id="IPR002156">
    <property type="entry name" value="RNaseH_domain"/>
</dbReference>
<dbReference type="PANTHER" id="PTHR47074:SF21">
    <property type="entry name" value="RNASE H TYPE-1 DOMAIN-CONTAINING PROTEIN"/>
    <property type="match status" value="1"/>
</dbReference>
<dbReference type="GO" id="GO:0004523">
    <property type="term" value="F:RNA-DNA hybrid ribonuclease activity"/>
    <property type="evidence" value="ECO:0007669"/>
    <property type="project" value="UniProtKB-EC"/>
</dbReference>
<evidence type="ECO:0000313" key="3">
    <source>
        <dbReference type="Proteomes" id="UP000579136"/>
    </source>
</evidence>
<dbReference type="Gene3D" id="3.30.420.10">
    <property type="entry name" value="Ribonuclease H-like superfamily/Ribonuclease H"/>
    <property type="match status" value="1"/>
</dbReference>
<evidence type="ECO:0000313" key="2">
    <source>
        <dbReference type="EMBL" id="MBB5175396.1"/>
    </source>
</evidence>